<reference evidence="1" key="1">
    <citation type="submission" date="2022-07" db="EMBL/GenBank/DDBJ databases">
        <title>The genome of Lyophyllum shimeji provides insight into the initial evolution of ectomycorrhizal fungal genome.</title>
        <authorList>
            <person name="Kobayashi Y."/>
            <person name="Shibata T."/>
            <person name="Hirakawa H."/>
            <person name="Shigenobu S."/>
            <person name="Nishiyama T."/>
            <person name="Yamada A."/>
            <person name="Hasebe M."/>
            <person name="Kawaguchi M."/>
        </authorList>
    </citation>
    <scope>NUCLEOTIDE SEQUENCE</scope>
    <source>
        <strain evidence="1">AT787</strain>
    </source>
</reference>
<comment type="caution">
    <text evidence="1">The sequence shown here is derived from an EMBL/GenBank/DDBJ whole genome shotgun (WGS) entry which is preliminary data.</text>
</comment>
<name>A0A9P3UM12_LYOSH</name>
<accession>A0A9P3UM12</accession>
<dbReference type="AlphaFoldDB" id="A0A9P3UM12"/>
<evidence type="ECO:0000313" key="1">
    <source>
        <dbReference type="EMBL" id="GLB35891.1"/>
    </source>
</evidence>
<gene>
    <name evidence="1" type="primary">ABZ1</name>
    <name evidence="1" type="ORF">LshimejAT787_0301790</name>
</gene>
<dbReference type="Proteomes" id="UP001063166">
    <property type="component" value="Unassembled WGS sequence"/>
</dbReference>
<organism evidence="1 2">
    <name type="scientific">Lyophyllum shimeji</name>
    <name type="common">Hon-shimeji</name>
    <name type="synonym">Tricholoma shimeji</name>
    <dbReference type="NCBI Taxonomy" id="47721"/>
    <lineage>
        <taxon>Eukaryota</taxon>
        <taxon>Fungi</taxon>
        <taxon>Dikarya</taxon>
        <taxon>Basidiomycota</taxon>
        <taxon>Agaricomycotina</taxon>
        <taxon>Agaricomycetes</taxon>
        <taxon>Agaricomycetidae</taxon>
        <taxon>Agaricales</taxon>
        <taxon>Tricholomatineae</taxon>
        <taxon>Lyophyllaceae</taxon>
        <taxon>Lyophyllum</taxon>
    </lineage>
</organism>
<dbReference type="OrthoDB" id="3174721at2759"/>
<dbReference type="EMBL" id="BRPK01000003">
    <property type="protein sequence ID" value="GLB35891.1"/>
    <property type="molecule type" value="Genomic_DNA"/>
</dbReference>
<proteinExistence type="predicted"/>
<keyword evidence="2" id="KW-1185">Reference proteome</keyword>
<protein>
    <submittedName>
        <fullName evidence="1">Para-aminobenzoic acid synthetase</fullName>
    </submittedName>
</protein>
<evidence type="ECO:0000313" key="2">
    <source>
        <dbReference type="Proteomes" id="UP001063166"/>
    </source>
</evidence>
<sequence>MILPSPSEIQAKLDAPPAISPTLGLVTPPPPVHPAVQYGVLGSAASPPGYQSTRKPLTSITYTFWPQTTPSNSMILAPPLDLENPGPSYCISVNMNCFTPSSYVTTIRRDSWDGEFVGDFEMGLTTSKKSSSSWTWKTPELDKSVHLYWDDSAAAGVITCFSSKDRTTGNVLARFIPPAHPRRHGRPAEMHRLEVSPQGHEYFDDILMSALIVERLRTTPSI</sequence>